<dbReference type="GO" id="GO:0005634">
    <property type="term" value="C:nucleus"/>
    <property type="evidence" value="ECO:0007669"/>
    <property type="project" value="UniProtKB-SubCell"/>
</dbReference>
<dbReference type="InterPro" id="IPR052097">
    <property type="entry name" value="SET-MYND_domain_protein"/>
</dbReference>
<comment type="catalytic activity">
    <reaction evidence="8">
        <text>L-lysyl-[protein] + S-adenosyl-L-methionine = N(6)-methyl-L-lysyl-[protein] + S-adenosyl-L-homocysteine + H(+)</text>
        <dbReference type="Rhea" id="RHEA:51736"/>
        <dbReference type="Rhea" id="RHEA-COMP:9752"/>
        <dbReference type="Rhea" id="RHEA-COMP:13053"/>
        <dbReference type="ChEBI" id="CHEBI:15378"/>
        <dbReference type="ChEBI" id="CHEBI:29969"/>
        <dbReference type="ChEBI" id="CHEBI:57856"/>
        <dbReference type="ChEBI" id="CHEBI:59789"/>
        <dbReference type="ChEBI" id="CHEBI:61929"/>
    </reaction>
</comment>
<keyword evidence="3" id="KW-0963">Cytoplasm</keyword>
<proteinExistence type="predicted"/>
<evidence type="ECO:0000256" key="5">
    <source>
        <dbReference type="ARBA" id="ARBA00022679"/>
    </source>
</evidence>
<dbReference type="AlphaFoldDB" id="A0A3P7S310"/>
<dbReference type="InterPro" id="IPR046341">
    <property type="entry name" value="SET_dom_sf"/>
</dbReference>
<feature type="compositionally biased region" description="Basic and acidic residues" evidence="9">
    <location>
        <begin position="63"/>
        <end position="74"/>
    </location>
</feature>
<dbReference type="PANTHER" id="PTHR46165:SF2">
    <property type="entry name" value="SET AND MYND DOMAIN-CONTAINING PROTEIN 4"/>
    <property type="match status" value="1"/>
</dbReference>
<dbReference type="Proteomes" id="UP000278807">
    <property type="component" value="Unassembled WGS sequence"/>
</dbReference>
<evidence type="ECO:0000256" key="9">
    <source>
        <dbReference type="SAM" id="MobiDB-lite"/>
    </source>
</evidence>
<evidence type="ECO:0000256" key="4">
    <source>
        <dbReference type="ARBA" id="ARBA00022603"/>
    </source>
</evidence>
<keyword evidence="5" id="KW-0808">Transferase</keyword>
<evidence type="ECO:0000313" key="12">
    <source>
        <dbReference type="Proteomes" id="UP000278807"/>
    </source>
</evidence>
<protein>
    <recommendedName>
        <fullName evidence="10">SET domain-containing protein</fullName>
    </recommendedName>
</protein>
<dbReference type="InterPro" id="IPR011990">
    <property type="entry name" value="TPR-like_helical_dom_sf"/>
</dbReference>
<dbReference type="Pfam" id="PF00856">
    <property type="entry name" value="SET"/>
    <property type="match status" value="1"/>
</dbReference>
<dbReference type="OrthoDB" id="5945798at2759"/>
<name>A0A3P7S310_RODNA</name>
<evidence type="ECO:0000256" key="1">
    <source>
        <dbReference type="ARBA" id="ARBA00004123"/>
    </source>
</evidence>
<evidence type="ECO:0000259" key="10">
    <source>
        <dbReference type="PROSITE" id="PS50280"/>
    </source>
</evidence>
<dbReference type="CDD" id="cd10536">
    <property type="entry name" value="SET_SMYD4"/>
    <property type="match status" value="1"/>
</dbReference>
<keyword evidence="6" id="KW-0949">S-adenosyl-L-methionine</keyword>
<comment type="subcellular location">
    <subcellularLocation>
        <location evidence="2">Cytoplasm</location>
    </subcellularLocation>
    <subcellularLocation>
        <location evidence="1">Nucleus</location>
    </subcellularLocation>
</comment>
<dbReference type="SUPFAM" id="SSF82199">
    <property type="entry name" value="SET domain"/>
    <property type="match status" value="1"/>
</dbReference>
<dbReference type="PANTHER" id="PTHR46165">
    <property type="entry name" value="SET AND MYND DOMAIN-CONTAINING PROTEIN 4"/>
    <property type="match status" value="1"/>
</dbReference>
<feature type="domain" description="SET" evidence="10">
    <location>
        <begin position="81"/>
        <end position="413"/>
    </location>
</feature>
<sequence length="555" mass="63836">MALDHYHLALANFDKNYDIEGIRRLQELKIVPGKKGKDSKLFWKCIRPEPPTTKLIENEEDSDRNRDNSKHESHFTSSPNGLLRLKKAGPSSGWTLELTQDVSPGTLCDLIMVEKPFTVSLVTRQTCYCYFCFKRCHNLIPCANCPHVGFCSHECRRKAKKRRYGVEEGNCHFFDCHGLRPYTCLNSCNKWNTGVDSIHAAFSSLSKVPPNCLLDYICSKAQYECGSGHQAFVGSKKVRDKPLMFYDTFDYSSIAWLSTCSDARRDEDLWAQTVIAVFLTYCLHYIWFRRNRYIFLCHFQLGGYPMTWFDETALFFQDPSPSNRPWKIPASWLAACMLFHIQMISVNSFEFSEHFFRLSKNPKSFGICIYPTISLINHSCVPTAAVSWVDKGTLLVYSLQSLSAGSEISISYGPLIYDSTPKERQDYFQKDYFFKCKCEACSNNWDELFQQSERLKCPDCSCIFDESSDCCPECKSERAKESYKLLLDEQIPMLKGILLKENCTLGDLSRASECVKKAEAFLQLPSLVLFNVRNLFGLLVTMLYGNRVYEPWLTN</sequence>
<dbReference type="Gene3D" id="2.170.270.10">
    <property type="entry name" value="SET domain"/>
    <property type="match status" value="1"/>
</dbReference>
<organism evidence="11 12">
    <name type="scientific">Rodentolepis nana</name>
    <name type="common">Dwarf tapeworm</name>
    <name type="synonym">Hymenolepis nana</name>
    <dbReference type="NCBI Taxonomy" id="102285"/>
    <lineage>
        <taxon>Eukaryota</taxon>
        <taxon>Metazoa</taxon>
        <taxon>Spiralia</taxon>
        <taxon>Lophotrochozoa</taxon>
        <taxon>Platyhelminthes</taxon>
        <taxon>Cestoda</taxon>
        <taxon>Eucestoda</taxon>
        <taxon>Cyclophyllidea</taxon>
        <taxon>Hymenolepididae</taxon>
        <taxon>Rodentolepis</taxon>
    </lineage>
</organism>
<dbReference type="PROSITE" id="PS50280">
    <property type="entry name" value="SET"/>
    <property type="match status" value="1"/>
</dbReference>
<dbReference type="InterPro" id="IPR001214">
    <property type="entry name" value="SET_dom"/>
</dbReference>
<dbReference type="GO" id="GO:0005737">
    <property type="term" value="C:cytoplasm"/>
    <property type="evidence" value="ECO:0007669"/>
    <property type="project" value="UniProtKB-SubCell"/>
</dbReference>
<dbReference type="GO" id="GO:0008168">
    <property type="term" value="F:methyltransferase activity"/>
    <property type="evidence" value="ECO:0007669"/>
    <property type="project" value="UniProtKB-KW"/>
</dbReference>
<keyword evidence="12" id="KW-1185">Reference proteome</keyword>
<gene>
    <name evidence="11" type="ORF">HNAJ_LOCUS7550</name>
</gene>
<dbReference type="GO" id="GO:0042826">
    <property type="term" value="F:histone deacetylase binding"/>
    <property type="evidence" value="ECO:0007669"/>
    <property type="project" value="TreeGrafter"/>
</dbReference>
<reference evidence="11 12" key="1">
    <citation type="submission" date="2018-11" db="EMBL/GenBank/DDBJ databases">
        <authorList>
            <consortium name="Pathogen Informatics"/>
        </authorList>
    </citation>
    <scope>NUCLEOTIDE SEQUENCE [LARGE SCALE GENOMIC DNA]</scope>
</reference>
<dbReference type="Gene3D" id="1.25.40.10">
    <property type="entry name" value="Tetratricopeptide repeat domain"/>
    <property type="match status" value="1"/>
</dbReference>
<keyword evidence="4" id="KW-0489">Methyltransferase</keyword>
<dbReference type="GO" id="GO:0032259">
    <property type="term" value="P:methylation"/>
    <property type="evidence" value="ECO:0007669"/>
    <property type="project" value="UniProtKB-KW"/>
</dbReference>
<dbReference type="InterPro" id="IPR044421">
    <property type="entry name" value="SMYD4_SET"/>
</dbReference>
<keyword evidence="7" id="KW-0539">Nucleus</keyword>
<dbReference type="EMBL" id="UZAE01012075">
    <property type="protein sequence ID" value="VDO03410.1"/>
    <property type="molecule type" value="Genomic_DNA"/>
</dbReference>
<evidence type="ECO:0000256" key="6">
    <source>
        <dbReference type="ARBA" id="ARBA00022691"/>
    </source>
</evidence>
<evidence type="ECO:0000256" key="3">
    <source>
        <dbReference type="ARBA" id="ARBA00022490"/>
    </source>
</evidence>
<accession>A0A3P7S310</accession>
<evidence type="ECO:0000313" key="11">
    <source>
        <dbReference type="EMBL" id="VDO03410.1"/>
    </source>
</evidence>
<evidence type="ECO:0000256" key="8">
    <source>
        <dbReference type="ARBA" id="ARBA00048985"/>
    </source>
</evidence>
<evidence type="ECO:0000256" key="2">
    <source>
        <dbReference type="ARBA" id="ARBA00004496"/>
    </source>
</evidence>
<evidence type="ECO:0000256" key="7">
    <source>
        <dbReference type="ARBA" id="ARBA00023242"/>
    </source>
</evidence>
<feature type="region of interest" description="Disordered" evidence="9">
    <location>
        <begin position="53"/>
        <end position="84"/>
    </location>
</feature>